<keyword evidence="1" id="KW-0812">Transmembrane</keyword>
<sequence>VMQTGRITLDELMESIKSLTSKATPFDTCCLTARIGGTATFTTRLVTRTDIVAATLEDVRYKLRLGIDELTRASIEDEELTQVPEVFLRKSGHINHYKESSTAPSALRSGVLPAESAYKADPSDLHQLVGISGLMMIMTALSTLATISLTMLTMTVIMLMEEEDGKQEEEEDDD</sequence>
<evidence type="ECO:0000313" key="2">
    <source>
        <dbReference type="EMBL" id="OLP74735.1"/>
    </source>
</evidence>
<keyword evidence="1" id="KW-1133">Transmembrane helix</keyword>
<evidence type="ECO:0000256" key="1">
    <source>
        <dbReference type="SAM" id="Phobius"/>
    </source>
</evidence>
<comment type="caution">
    <text evidence="2">The sequence shown here is derived from an EMBL/GenBank/DDBJ whole genome shotgun (WGS) entry which is preliminary data.</text>
</comment>
<keyword evidence="3" id="KW-1185">Reference proteome</keyword>
<name>A0A1Q9BVP5_SYMMI</name>
<dbReference type="AlphaFoldDB" id="A0A1Q9BVP5"/>
<feature type="transmembrane region" description="Helical" evidence="1">
    <location>
        <begin position="134"/>
        <end position="160"/>
    </location>
</feature>
<dbReference type="OrthoDB" id="10374777at2759"/>
<proteinExistence type="predicted"/>
<gene>
    <name evidence="2" type="ORF">AK812_SmicGene45646</name>
</gene>
<keyword evidence="1" id="KW-0472">Membrane</keyword>
<evidence type="ECO:0000313" key="3">
    <source>
        <dbReference type="Proteomes" id="UP000186817"/>
    </source>
</evidence>
<organism evidence="2 3">
    <name type="scientific">Symbiodinium microadriaticum</name>
    <name type="common">Dinoflagellate</name>
    <name type="synonym">Zooxanthella microadriatica</name>
    <dbReference type="NCBI Taxonomy" id="2951"/>
    <lineage>
        <taxon>Eukaryota</taxon>
        <taxon>Sar</taxon>
        <taxon>Alveolata</taxon>
        <taxon>Dinophyceae</taxon>
        <taxon>Suessiales</taxon>
        <taxon>Symbiodiniaceae</taxon>
        <taxon>Symbiodinium</taxon>
    </lineage>
</organism>
<dbReference type="Proteomes" id="UP000186817">
    <property type="component" value="Unassembled WGS sequence"/>
</dbReference>
<dbReference type="EMBL" id="LSRX01003287">
    <property type="protein sequence ID" value="OLP74735.1"/>
    <property type="molecule type" value="Genomic_DNA"/>
</dbReference>
<protein>
    <submittedName>
        <fullName evidence="2">Uncharacterized protein</fullName>
    </submittedName>
</protein>
<reference evidence="2 3" key="1">
    <citation type="submission" date="2016-02" db="EMBL/GenBank/DDBJ databases">
        <title>Genome analysis of coral dinoflagellate symbionts highlights evolutionary adaptations to a symbiotic lifestyle.</title>
        <authorList>
            <person name="Aranda M."/>
            <person name="Li Y."/>
            <person name="Liew Y.J."/>
            <person name="Baumgarten S."/>
            <person name="Simakov O."/>
            <person name="Wilson M."/>
            <person name="Piel J."/>
            <person name="Ashoor H."/>
            <person name="Bougouffa S."/>
            <person name="Bajic V.B."/>
            <person name="Ryu T."/>
            <person name="Ravasi T."/>
            <person name="Bayer T."/>
            <person name="Micklem G."/>
            <person name="Kim H."/>
            <person name="Bhak J."/>
            <person name="Lajeunesse T.C."/>
            <person name="Voolstra C.R."/>
        </authorList>
    </citation>
    <scope>NUCLEOTIDE SEQUENCE [LARGE SCALE GENOMIC DNA]</scope>
    <source>
        <strain evidence="2 3">CCMP2467</strain>
    </source>
</reference>
<feature type="non-terminal residue" evidence="2">
    <location>
        <position position="1"/>
    </location>
</feature>
<accession>A0A1Q9BVP5</accession>